<evidence type="ECO:0000313" key="17">
    <source>
        <dbReference type="Proteomes" id="UP001314205"/>
    </source>
</evidence>
<dbReference type="GO" id="GO:0005758">
    <property type="term" value="C:mitochondrial intermembrane space"/>
    <property type="evidence" value="ECO:0007669"/>
    <property type="project" value="UniProtKB-SubCell"/>
</dbReference>
<dbReference type="EMBL" id="CAVLGL010000137">
    <property type="protein sequence ID" value="CAK1602573.1"/>
    <property type="molecule type" value="Genomic_DNA"/>
</dbReference>
<dbReference type="SUPFAM" id="SSF81296">
    <property type="entry name" value="E set domains"/>
    <property type="match status" value="1"/>
</dbReference>
<dbReference type="Pfam" id="PF03404">
    <property type="entry name" value="Mo-co_dimer"/>
    <property type="match status" value="1"/>
</dbReference>
<evidence type="ECO:0000256" key="13">
    <source>
        <dbReference type="ARBA" id="ARBA00023128"/>
    </source>
</evidence>
<sequence length="554" mass="62845">MSVRKLILRSLLHQNKFAYVPAILHQQHHTHEKYDNYDDRHRNKKKKFAFTLFGSILVGSTITDDSKHKLNKDKQKTEDEKGMEAGEKRQDLPTFRAEEVSKHNNKNSFWVTYRHGVYDITSFLPSHPGGEQIYNAAGYSIEPFWNVYGMHKTHEVYELLESYRIGNLHEDDMVDHSDDELWAREPYRDKRLIVKTAKPFNAEIPPEYQIAHFDTPNELFYVRQHMPVPELEAGSHQLRVVLAPTQQVSSLSLAQLARLPRAIVRAALMCAGNRRSEMHQVKPVKGISWAGGAISNAVWSGVYLRDVLLHCGVDPNDTEGKHVILTGADIDATGQNFSTSIPLQLALDPNAQVILATHMNGQPLPPDHGCPLRAVVPGAPAVRSVKWLECITVSEEESSSHWHKKDYRSFNPSTTWEDADFESAPPVYSLPVTSAVCEPRHGDTVRVRDGHIEAKGYAYSGGGARVLRVDVSGDRGVSWRTATLQQDHAPPRTHYAWTLWTARLPVPAHCDQMEIWVKATDSNFNTQPENFDHIWNIRGILSNAYHKIKIRLQH</sequence>
<evidence type="ECO:0000256" key="9">
    <source>
        <dbReference type="ARBA" id="ARBA00022617"/>
    </source>
</evidence>
<dbReference type="SUPFAM" id="SSF55856">
    <property type="entry name" value="Cytochrome b5-like heme/steroid binding domain"/>
    <property type="match status" value="1"/>
</dbReference>
<keyword evidence="8" id="KW-0500">Molybdenum</keyword>
<dbReference type="Gene3D" id="2.60.40.650">
    <property type="match status" value="1"/>
</dbReference>
<comment type="pathway">
    <text evidence="5">Energy metabolism; sulfur metabolism.</text>
</comment>
<dbReference type="PANTHER" id="PTHR19372">
    <property type="entry name" value="SULFITE REDUCTASE"/>
    <property type="match status" value="1"/>
</dbReference>
<organism evidence="16 17">
    <name type="scientific">Parnassius mnemosyne</name>
    <name type="common">clouded apollo</name>
    <dbReference type="NCBI Taxonomy" id="213953"/>
    <lineage>
        <taxon>Eukaryota</taxon>
        <taxon>Metazoa</taxon>
        <taxon>Ecdysozoa</taxon>
        <taxon>Arthropoda</taxon>
        <taxon>Hexapoda</taxon>
        <taxon>Insecta</taxon>
        <taxon>Pterygota</taxon>
        <taxon>Neoptera</taxon>
        <taxon>Endopterygota</taxon>
        <taxon>Lepidoptera</taxon>
        <taxon>Glossata</taxon>
        <taxon>Ditrysia</taxon>
        <taxon>Papilionoidea</taxon>
        <taxon>Papilionidae</taxon>
        <taxon>Parnassiinae</taxon>
        <taxon>Parnassini</taxon>
        <taxon>Parnassius</taxon>
        <taxon>Driopa</taxon>
    </lineage>
</organism>
<evidence type="ECO:0000256" key="6">
    <source>
        <dbReference type="ARBA" id="ARBA00011738"/>
    </source>
</evidence>
<dbReference type="PROSITE" id="PS50255">
    <property type="entry name" value="CYTOCHROME_B5_2"/>
    <property type="match status" value="1"/>
</dbReference>
<keyword evidence="11" id="KW-0560">Oxidoreductase</keyword>
<protein>
    <recommendedName>
        <fullName evidence="7">sulfite oxidase</fullName>
        <ecNumber evidence="7">1.8.3.1</ecNumber>
    </recommendedName>
</protein>
<comment type="caution">
    <text evidence="16">The sequence shown here is derived from an EMBL/GenBank/DDBJ whole genome shotgun (WGS) entry which is preliminary data.</text>
</comment>
<dbReference type="InterPro" id="IPR001199">
    <property type="entry name" value="Cyt_B5-like_heme/steroid-bd"/>
</dbReference>
<evidence type="ECO:0000256" key="1">
    <source>
        <dbReference type="ARBA" id="ARBA00001924"/>
    </source>
</evidence>
<dbReference type="GO" id="GO:0006790">
    <property type="term" value="P:sulfur compound metabolic process"/>
    <property type="evidence" value="ECO:0007669"/>
    <property type="project" value="TreeGrafter"/>
</dbReference>
<dbReference type="InterPro" id="IPR036400">
    <property type="entry name" value="Cyt_B5-like_heme/steroid_sf"/>
</dbReference>
<dbReference type="Gene3D" id="3.90.420.10">
    <property type="entry name" value="Oxidoreductase, molybdopterin-binding domain"/>
    <property type="match status" value="1"/>
</dbReference>
<dbReference type="GO" id="GO:0030151">
    <property type="term" value="F:molybdenum ion binding"/>
    <property type="evidence" value="ECO:0007669"/>
    <property type="project" value="InterPro"/>
</dbReference>
<comment type="cofactor">
    <cofactor evidence="1">
        <name>Mo-molybdopterin</name>
        <dbReference type="ChEBI" id="CHEBI:71302"/>
    </cofactor>
</comment>
<dbReference type="InterPro" id="IPR036374">
    <property type="entry name" value="OxRdtase_Mopterin-bd_sf"/>
</dbReference>
<dbReference type="Proteomes" id="UP001314205">
    <property type="component" value="Unassembled WGS sequence"/>
</dbReference>
<dbReference type="FunFam" id="3.90.420.10:FF:000002">
    <property type="entry name" value="sulfite oxidase, mitochondrial"/>
    <property type="match status" value="1"/>
</dbReference>
<dbReference type="PANTHER" id="PTHR19372:SF7">
    <property type="entry name" value="SULFITE OXIDASE, MITOCHONDRIAL"/>
    <property type="match status" value="1"/>
</dbReference>
<dbReference type="FunFam" id="3.10.120.10:FF:000007">
    <property type="entry name" value="Sulfite oxidase, mitochondrial"/>
    <property type="match status" value="1"/>
</dbReference>
<keyword evidence="13" id="KW-0496">Mitochondrion</keyword>
<dbReference type="Pfam" id="PF00174">
    <property type="entry name" value="Oxidored_molyb"/>
    <property type="match status" value="1"/>
</dbReference>
<proteinExistence type="predicted"/>
<evidence type="ECO:0000256" key="11">
    <source>
        <dbReference type="ARBA" id="ARBA00023002"/>
    </source>
</evidence>
<evidence type="ECO:0000256" key="5">
    <source>
        <dbReference type="ARBA" id="ARBA00004971"/>
    </source>
</evidence>
<dbReference type="PRINTS" id="PR00407">
    <property type="entry name" value="EUMOPTERIN"/>
</dbReference>
<evidence type="ECO:0000256" key="3">
    <source>
        <dbReference type="ARBA" id="ARBA00004569"/>
    </source>
</evidence>
<comment type="subunit">
    <text evidence="6">Homodimer.</text>
</comment>
<keyword evidence="9" id="KW-0349">Heme</keyword>
<dbReference type="InterPro" id="IPR008335">
    <property type="entry name" value="Mopterin_OxRdtase_euk"/>
</dbReference>
<feature type="region of interest" description="Disordered" evidence="14">
    <location>
        <begin position="67"/>
        <end position="87"/>
    </location>
</feature>
<dbReference type="Pfam" id="PF00173">
    <property type="entry name" value="Cyt-b5"/>
    <property type="match status" value="1"/>
</dbReference>
<evidence type="ECO:0000256" key="10">
    <source>
        <dbReference type="ARBA" id="ARBA00022723"/>
    </source>
</evidence>
<keyword evidence="10" id="KW-0479">Metal-binding</keyword>
<dbReference type="EC" id="1.8.3.1" evidence="7"/>
<comment type="pathway">
    <text evidence="4">Sulfur metabolism.</text>
</comment>
<comment type="cofactor">
    <cofactor evidence="2">
        <name>heme b</name>
        <dbReference type="ChEBI" id="CHEBI:60344"/>
    </cofactor>
</comment>
<name>A0AAV1M4K3_9NEOP</name>
<gene>
    <name evidence="16" type="ORF">PARMNEM_LOCUS21059</name>
</gene>
<keyword evidence="12" id="KW-0408">Iron</keyword>
<dbReference type="InterPro" id="IPR014756">
    <property type="entry name" value="Ig_E-set"/>
</dbReference>
<dbReference type="AlphaFoldDB" id="A0AAV1M4K3"/>
<dbReference type="GO" id="GO:0008482">
    <property type="term" value="F:sulfite oxidase activity"/>
    <property type="evidence" value="ECO:0007669"/>
    <property type="project" value="UniProtKB-EC"/>
</dbReference>
<evidence type="ECO:0000256" key="14">
    <source>
        <dbReference type="SAM" id="MobiDB-lite"/>
    </source>
</evidence>
<reference evidence="16 17" key="1">
    <citation type="submission" date="2023-11" db="EMBL/GenBank/DDBJ databases">
        <authorList>
            <person name="Hedman E."/>
            <person name="Englund M."/>
            <person name="Stromberg M."/>
            <person name="Nyberg Akerstrom W."/>
            <person name="Nylinder S."/>
            <person name="Jareborg N."/>
            <person name="Kallberg Y."/>
            <person name="Kronander E."/>
        </authorList>
    </citation>
    <scope>NUCLEOTIDE SEQUENCE [LARGE SCALE GENOMIC DNA]</scope>
</reference>
<keyword evidence="17" id="KW-1185">Reference proteome</keyword>
<dbReference type="Gene3D" id="3.10.120.10">
    <property type="entry name" value="Cytochrome b5-like heme/steroid binding domain"/>
    <property type="match status" value="1"/>
</dbReference>
<dbReference type="PROSITE" id="PS00559">
    <property type="entry name" value="MOLYBDOPTERIN_EUK"/>
    <property type="match status" value="1"/>
</dbReference>
<evidence type="ECO:0000259" key="15">
    <source>
        <dbReference type="PROSITE" id="PS50255"/>
    </source>
</evidence>
<dbReference type="SMART" id="SM01117">
    <property type="entry name" value="Cyt-b5"/>
    <property type="match status" value="1"/>
</dbReference>
<accession>A0AAV1M4K3</accession>
<dbReference type="InterPro" id="IPR022407">
    <property type="entry name" value="OxRdtase_Mopterin_BS"/>
</dbReference>
<evidence type="ECO:0000313" key="16">
    <source>
        <dbReference type="EMBL" id="CAK1602573.1"/>
    </source>
</evidence>
<dbReference type="PROSITE" id="PS00191">
    <property type="entry name" value="CYTOCHROME_B5_1"/>
    <property type="match status" value="1"/>
</dbReference>
<evidence type="ECO:0000256" key="4">
    <source>
        <dbReference type="ARBA" id="ARBA00004678"/>
    </source>
</evidence>
<dbReference type="InterPro" id="IPR005066">
    <property type="entry name" value="MoCF_OxRdtse_dimer"/>
</dbReference>
<evidence type="ECO:0000256" key="7">
    <source>
        <dbReference type="ARBA" id="ARBA00012505"/>
    </source>
</evidence>
<feature type="domain" description="Cytochrome b5 heme-binding" evidence="15">
    <location>
        <begin position="92"/>
        <end position="169"/>
    </location>
</feature>
<evidence type="ECO:0000256" key="2">
    <source>
        <dbReference type="ARBA" id="ARBA00001970"/>
    </source>
</evidence>
<dbReference type="InterPro" id="IPR000572">
    <property type="entry name" value="OxRdtase_Mopterin-bd_dom"/>
</dbReference>
<evidence type="ECO:0000256" key="8">
    <source>
        <dbReference type="ARBA" id="ARBA00022505"/>
    </source>
</evidence>
<dbReference type="GO" id="GO:0043546">
    <property type="term" value="F:molybdopterin cofactor binding"/>
    <property type="evidence" value="ECO:0007669"/>
    <property type="project" value="InterPro"/>
</dbReference>
<comment type="subcellular location">
    <subcellularLocation>
        <location evidence="3">Mitochondrion intermembrane space</location>
    </subcellularLocation>
</comment>
<dbReference type="InterPro" id="IPR018506">
    <property type="entry name" value="Cyt_B5_heme-BS"/>
</dbReference>
<evidence type="ECO:0000256" key="12">
    <source>
        <dbReference type="ARBA" id="ARBA00023004"/>
    </source>
</evidence>
<dbReference type="GO" id="GO:0020037">
    <property type="term" value="F:heme binding"/>
    <property type="evidence" value="ECO:0007669"/>
    <property type="project" value="InterPro"/>
</dbReference>
<dbReference type="SUPFAM" id="SSF56524">
    <property type="entry name" value="Oxidoreductase molybdopterin-binding domain"/>
    <property type="match status" value="1"/>
</dbReference>